<feature type="transmembrane region" description="Helical" evidence="7">
    <location>
        <begin position="97"/>
        <end position="119"/>
    </location>
</feature>
<keyword evidence="2 7" id="KW-0813">Transport</keyword>
<comment type="caution">
    <text evidence="9">The sequence shown here is derived from an EMBL/GenBank/DDBJ whole genome shotgun (WGS) entry which is preliminary data.</text>
</comment>
<dbReference type="EMBL" id="PEBD01000011">
    <property type="protein sequence ID" value="PHV64874.1"/>
    <property type="molecule type" value="Genomic_DNA"/>
</dbReference>
<evidence type="ECO:0000256" key="5">
    <source>
        <dbReference type="ARBA" id="ARBA00022989"/>
    </source>
</evidence>
<keyword evidence="3" id="KW-1003">Cell membrane</keyword>
<accession>A0A2G3PGC9</accession>
<evidence type="ECO:0000256" key="4">
    <source>
        <dbReference type="ARBA" id="ARBA00022692"/>
    </source>
</evidence>
<organism evidence="9 10">
    <name type="scientific">Williamsia marianensis</name>
    <dbReference type="NCBI Taxonomy" id="85044"/>
    <lineage>
        <taxon>Bacteria</taxon>
        <taxon>Bacillati</taxon>
        <taxon>Actinomycetota</taxon>
        <taxon>Actinomycetes</taxon>
        <taxon>Mycobacteriales</taxon>
        <taxon>Nocardiaceae</taxon>
        <taxon>Williamsia</taxon>
    </lineage>
</organism>
<dbReference type="InterPro" id="IPR050366">
    <property type="entry name" value="BP-dependent_transpt_permease"/>
</dbReference>
<evidence type="ECO:0000256" key="1">
    <source>
        <dbReference type="ARBA" id="ARBA00004651"/>
    </source>
</evidence>
<keyword evidence="5 7" id="KW-1133">Transmembrane helix</keyword>
<name>A0A2G3PGC9_WILMA</name>
<feature type="transmembrane region" description="Helical" evidence="7">
    <location>
        <begin position="157"/>
        <end position="175"/>
    </location>
</feature>
<feature type="transmembrane region" description="Helical" evidence="7">
    <location>
        <begin position="131"/>
        <end position="151"/>
    </location>
</feature>
<proteinExistence type="inferred from homology"/>
<dbReference type="GO" id="GO:0005886">
    <property type="term" value="C:plasma membrane"/>
    <property type="evidence" value="ECO:0007669"/>
    <property type="project" value="UniProtKB-SubCell"/>
</dbReference>
<evidence type="ECO:0000259" key="8">
    <source>
        <dbReference type="PROSITE" id="PS50928"/>
    </source>
</evidence>
<comment type="subcellular location">
    <subcellularLocation>
        <location evidence="1 7">Cell membrane</location>
        <topology evidence="1 7">Multi-pass membrane protein</topology>
    </subcellularLocation>
</comment>
<dbReference type="Gene3D" id="1.10.3720.10">
    <property type="entry name" value="MetI-like"/>
    <property type="match status" value="1"/>
</dbReference>
<dbReference type="PANTHER" id="PTHR43386">
    <property type="entry name" value="OLIGOPEPTIDE TRANSPORT SYSTEM PERMEASE PROTEIN APPC"/>
    <property type="match status" value="1"/>
</dbReference>
<dbReference type="PANTHER" id="PTHR43386:SF25">
    <property type="entry name" value="PEPTIDE ABC TRANSPORTER PERMEASE PROTEIN"/>
    <property type="match status" value="1"/>
</dbReference>
<evidence type="ECO:0000256" key="2">
    <source>
        <dbReference type="ARBA" id="ARBA00022448"/>
    </source>
</evidence>
<reference evidence="9 10" key="1">
    <citation type="submission" date="2017-10" db="EMBL/GenBank/DDBJ databases">
        <title>The draft genome sequence of Williamsia sp. BULT 1.1 isolated from the semi-arid grassland soils from South Africa.</title>
        <authorList>
            <person name="Kabwe M.H."/>
            <person name="Govender N."/>
            <person name="Mutseka Lunga P."/>
            <person name="Vikram S."/>
            <person name="Makhalanyane T.P."/>
        </authorList>
    </citation>
    <scope>NUCLEOTIDE SEQUENCE [LARGE SCALE GENOMIC DNA]</scope>
    <source>
        <strain evidence="9 10">BULT 1.1</strain>
    </source>
</reference>
<gene>
    <name evidence="9" type="ORF">CSW57_21640</name>
</gene>
<evidence type="ECO:0000256" key="7">
    <source>
        <dbReference type="RuleBase" id="RU363032"/>
    </source>
</evidence>
<dbReference type="CDD" id="cd06261">
    <property type="entry name" value="TM_PBP2"/>
    <property type="match status" value="1"/>
</dbReference>
<comment type="similarity">
    <text evidence="7">Belongs to the binding-protein-dependent transport system permease family.</text>
</comment>
<dbReference type="GO" id="GO:0055085">
    <property type="term" value="P:transmembrane transport"/>
    <property type="evidence" value="ECO:0007669"/>
    <property type="project" value="InterPro"/>
</dbReference>
<feature type="transmembrane region" description="Helical" evidence="7">
    <location>
        <begin position="259"/>
        <end position="285"/>
    </location>
</feature>
<keyword evidence="4 7" id="KW-0812">Transmembrane</keyword>
<dbReference type="PROSITE" id="PS50928">
    <property type="entry name" value="ABC_TM1"/>
    <property type="match status" value="1"/>
</dbReference>
<feature type="transmembrane region" description="Helical" evidence="7">
    <location>
        <begin position="214"/>
        <end position="239"/>
    </location>
</feature>
<evidence type="ECO:0000256" key="3">
    <source>
        <dbReference type="ARBA" id="ARBA00022475"/>
    </source>
</evidence>
<dbReference type="InterPro" id="IPR000515">
    <property type="entry name" value="MetI-like"/>
</dbReference>
<dbReference type="SUPFAM" id="SSF161098">
    <property type="entry name" value="MetI-like"/>
    <property type="match status" value="1"/>
</dbReference>
<dbReference type="AlphaFoldDB" id="A0A2G3PGC9"/>
<dbReference type="RefSeq" id="WP_099384719.1">
    <property type="nucleotide sequence ID" value="NZ_PEBD01000011.1"/>
</dbReference>
<dbReference type="InterPro" id="IPR035906">
    <property type="entry name" value="MetI-like_sf"/>
</dbReference>
<evidence type="ECO:0000313" key="9">
    <source>
        <dbReference type="EMBL" id="PHV64874.1"/>
    </source>
</evidence>
<feature type="transmembrane region" description="Helical" evidence="7">
    <location>
        <begin position="33"/>
        <end position="53"/>
    </location>
</feature>
<keyword evidence="6 7" id="KW-0472">Membrane</keyword>
<feature type="domain" description="ABC transmembrane type-1" evidence="8">
    <location>
        <begin position="93"/>
        <end position="282"/>
    </location>
</feature>
<evidence type="ECO:0000313" key="10">
    <source>
        <dbReference type="Proteomes" id="UP000225108"/>
    </source>
</evidence>
<dbReference type="Pfam" id="PF00528">
    <property type="entry name" value="BPD_transp_1"/>
    <property type="match status" value="1"/>
</dbReference>
<protein>
    <submittedName>
        <fullName evidence="9">Peptide ABC transporter permease</fullName>
    </submittedName>
</protein>
<sequence length="294" mass="30924">MSTPSVLPDPAPAVRFASGQTVVQRIRRLRISVILSGIFIAIITLAAFFPAMFTDKDPNAGEPLDMLLAPNAEHLFGTDQNGRDIYARIIHGAWPSLLIGVSATVFALLAGTAIGVFAARGGRTGDWVVSRLLDVFLAIPGLLLVFLIVAARGPGTLTTIIGVAVVTLPSYARLVRGEVLRLRGAVFVEAAKALGWTQANIIGRHIIPNAVGPVLVLATIGIGSAIGIGSSLSFLGLGPQPPTAEWGSMLSASRTYFSVAWWPAVFPGLAITLTVLSVTVVGQYLQRRTDGRIA</sequence>
<dbReference type="Proteomes" id="UP000225108">
    <property type="component" value="Unassembled WGS sequence"/>
</dbReference>
<evidence type="ECO:0000256" key="6">
    <source>
        <dbReference type="ARBA" id="ARBA00023136"/>
    </source>
</evidence>